<dbReference type="PANTHER" id="PTHR46450:SF24">
    <property type="entry name" value="HISTONE-LYSINE N-METHYLTRANSFERASE SUVR4"/>
    <property type="match status" value="1"/>
</dbReference>
<dbReference type="InterPro" id="IPR018848">
    <property type="entry name" value="WIYLD_domain"/>
</dbReference>
<dbReference type="InterPro" id="IPR043017">
    <property type="entry name" value="WIYLD_dom_sf"/>
</dbReference>
<keyword evidence="3" id="KW-1185">Reference proteome</keyword>
<dbReference type="EMBL" id="JAVXUP010000091">
    <property type="protein sequence ID" value="KAK3038680.1"/>
    <property type="molecule type" value="Genomic_DNA"/>
</dbReference>
<name>A0AA88XAJ4_9ASTE</name>
<feature type="domain" description="WIYLD" evidence="1">
    <location>
        <begin position="3"/>
        <end position="59"/>
    </location>
</feature>
<evidence type="ECO:0000313" key="2">
    <source>
        <dbReference type="EMBL" id="KAK3038680.1"/>
    </source>
</evidence>
<evidence type="ECO:0000259" key="1">
    <source>
        <dbReference type="Pfam" id="PF10440"/>
    </source>
</evidence>
<gene>
    <name evidence="2" type="ORF">RJ639_028134</name>
</gene>
<proteinExistence type="predicted"/>
<dbReference type="Pfam" id="PF10440">
    <property type="entry name" value="WIYLD"/>
    <property type="match status" value="1"/>
</dbReference>
<reference evidence="2" key="1">
    <citation type="submission" date="2022-12" db="EMBL/GenBank/DDBJ databases">
        <title>Draft genome assemblies for two species of Escallonia (Escalloniales).</title>
        <authorList>
            <person name="Chanderbali A."/>
            <person name="Dervinis C."/>
            <person name="Anghel I."/>
            <person name="Soltis D."/>
            <person name="Soltis P."/>
            <person name="Zapata F."/>
        </authorList>
    </citation>
    <scope>NUCLEOTIDE SEQUENCE</scope>
    <source>
        <strain evidence="2">UCBG64.0493</strain>
        <tissue evidence="2">Leaf</tissue>
    </source>
</reference>
<protein>
    <recommendedName>
        <fullName evidence="1">WIYLD domain-containing protein</fullName>
    </recommendedName>
</protein>
<dbReference type="PANTHER" id="PTHR46450">
    <property type="entry name" value="INACTIVE HISTONE-LYSINE N-METHYLTRANSFERASE SUVR1-RELATED"/>
    <property type="match status" value="1"/>
</dbReference>
<accession>A0AA88XAJ4</accession>
<comment type="caution">
    <text evidence="2">The sequence shown here is derived from an EMBL/GenBank/DDBJ whole genome shotgun (WGS) entry which is preliminary data.</text>
</comment>
<dbReference type="AlphaFoldDB" id="A0AA88XAJ4"/>
<organism evidence="2 3">
    <name type="scientific">Escallonia herrerae</name>
    <dbReference type="NCBI Taxonomy" id="1293975"/>
    <lineage>
        <taxon>Eukaryota</taxon>
        <taxon>Viridiplantae</taxon>
        <taxon>Streptophyta</taxon>
        <taxon>Embryophyta</taxon>
        <taxon>Tracheophyta</taxon>
        <taxon>Spermatophyta</taxon>
        <taxon>Magnoliopsida</taxon>
        <taxon>eudicotyledons</taxon>
        <taxon>Gunneridae</taxon>
        <taxon>Pentapetalae</taxon>
        <taxon>asterids</taxon>
        <taxon>campanulids</taxon>
        <taxon>Escalloniales</taxon>
        <taxon>Escalloniaceae</taxon>
        <taxon>Escallonia</taxon>
    </lineage>
</organism>
<evidence type="ECO:0000313" key="3">
    <source>
        <dbReference type="Proteomes" id="UP001188597"/>
    </source>
</evidence>
<dbReference type="Gene3D" id="1.10.8.850">
    <property type="entry name" value="Histone-lysine N methyltransferase , C-terminal domain-like"/>
    <property type="match status" value="1"/>
</dbReference>
<sequence length="89" mass="10401">MARDSKVAKACKAMKIYGISEETVKPVLKNLLNVFDNNWKFIEDDDYRALIDAIFDREDPKKRVLILRAPPPSSGKEWKHETARIQRDR</sequence>
<dbReference type="Proteomes" id="UP001188597">
    <property type="component" value="Unassembled WGS sequence"/>
</dbReference>